<dbReference type="AlphaFoldDB" id="A0A0C2D0N2"/>
<name>A0A0C2D0N2_9BACT</name>
<organism evidence="1 2">
    <name type="scientific">Enhygromyxa salina</name>
    <dbReference type="NCBI Taxonomy" id="215803"/>
    <lineage>
        <taxon>Bacteria</taxon>
        <taxon>Pseudomonadati</taxon>
        <taxon>Myxococcota</taxon>
        <taxon>Polyangia</taxon>
        <taxon>Nannocystales</taxon>
        <taxon>Nannocystaceae</taxon>
        <taxon>Enhygromyxa</taxon>
    </lineage>
</organism>
<comment type="caution">
    <text evidence="1">The sequence shown here is derived from an EMBL/GenBank/DDBJ whole genome shotgun (WGS) entry which is preliminary data.</text>
</comment>
<dbReference type="EMBL" id="JMCC02000054">
    <property type="protein sequence ID" value="KIG15410.1"/>
    <property type="molecule type" value="Genomic_DNA"/>
</dbReference>
<proteinExistence type="predicted"/>
<protein>
    <submittedName>
        <fullName evidence="1">Uncharacterized protein</fullName>
    </submittedName>
</protein>
<accession>A0A0C2D0N2</accession>
<reference evidence="1 2" key="1">
    <citation type="submission" date="2014-12" db="EMBL/GenBank/DDBJ databases">
        <title>Genome assembly of Enhygromyxa salina DSM 15201.</title>
        <authorList>
            <person name="Sharma G."/>
            <person name="Subramanian S."/>
        </authorList>
    </citation>
    <scope>NUCLEOTIDE SEQUENCE [LARGE SCALE GENOMIC DNA]</scope>
    <source>
        <strain evidence="1 2">DSM 15201</strain>
    </source>
</reference>
<sequence>MREFIAPASDEAAADRLGSFVDLSRHHSESGQSLTRVNGLINLAERRAGL</sequence>
<evidence type="ECO:0000313" key="2">
    <source>
        <dbReference type="Proteomes" id="UP000031599"/>
    </source>
</evidence>
<gene>
    <name evidence="1" type="ORF">DB30_05606</name>
</gene>
<evidence type="ECO:0000313" key="1">
    <source>
        <dbReference type="EMBL" id="KIG15410.1"/>
    </source>
</evidence>
<dbReference type="Proteomes" id="UP000031599">
    <property type="component" value="Unassembled WGS sequence"/>
</dbReference>